<dbReference type="InterPro" id="IPR042089">
    <property type="entry name" value="Peptidase_M13_dom_2"/>
</dbReference>
<dbReference type="InterPro" id="IPR000718">
    <property type="entry name" value="Peptidase_M13"/>
</dbReference>
<keyword evidence="4" id="KW-0479">Metal-binding</keyword>
<evidence type="ECO:0000256" key="7">
    <source>
        <dbReference type="ARBA" id="ARBA00023049"/>
    </source>
</evidence>
<dbReference type="GO" id="GO:0005886">
    <property type="term" value="C:plasma membrane"/>
    <property type="evidence" value="ECO:0007669"/>
    <property type="project" value="TreeGrafter"/>
</dbReference>
<organism evidence="11 12">
    <name type="scientific">Pristionchus fissidentatus</name>
    <dbReference type="NCBI Taxonomy" id="1538716"/>
    <lineage>
        <taxon>Eukaryota</taxon>
        <taxon>Metazoa</taxon>
        <taxon>Ecdysozoa</taxon>
        <taxon>Nematoda</taxon>
        <taxon>Chromadorea</taxon>
        <taxon>Rhabditida</taxon>
        <taxon>Rhabditina</taxon>
        <taxon>Diplogasteromorpha</taxon>
        <taxon>Diplogasteroidea</taxon>
        <taxon>Neodiplogasteridae</taxon>
        <taxon>Pristionchus</taxon>
    </lineage>
</organism>
<comment type="cofactor">
    <cofactor evidence="1">
        <name>Zn(2+)</name>
        <dbReference type="ChEBI" id="CHEBI:29105"/>
    </cofactor>
</comment>
<dbReference type="PROSITE" id="PS51885">
    <property type="entry name" value="NEPRILYSIN"/>
    <property type="match status" value="1"/>
</dbReference>
<keyword evidence="3" id="KW-0645">Protease</keyword>
<comment type="similarity">
    <text evidence="2">Belongs to the peptidase M13 family.</text>
</comment>
<dbReference type="PRINTS" id="PR00786">
    <property type="entry name" value="NEPRILYSIN"/>
</dbReference>
<dbReference type="AlphaFoldDB" id="A0AAV5V7L8"/>
<keyword evidence="7" id="KW-0482">Metalloprotease</keyword>
<feature type="domain" description="Peptidase M13 C-terminal" evidence="9">
    <location>
        <begin position="506"/>
        <end position="712"/>
    </location>
</feature>
<dbReference type="Pfam" id="PF01431">
    <property type="entry name" value="Peptidase_M13"/>
    <property type="match status" value="1"/>
</dbReference>
<dbReference type="Proteomes" id="UP001432322">
    <property type="component" value="Unassembled WGS sequence"/>
</dbReference>
<accession>A0AAV5V7L8</accession>
<evidence type="ECO:0000256" key="2">
    <source>
        <dbReference type="ARBA" id="ARBA00007357"/>
    </source>
</evidence>
<dbReference type="Gene3D" id="1.10.1380.10">
    <property type="entry name" value="Neutral endopeptidase , domain2"/>
    <property type="match status" value="1"/>
</dbReference>
<reference evidence="11" key="1">
    <citation type="submission" date="2023-10" db="EMBL/GenBank/DDBJ databases">
        <title>Genome assembly of Pristionchus species.</title>
        <authorList>
            <person name="Yoshida K."/>
            <person name="Sommer R.J."/>
        </authorList>
    </citation>
    <scope>NUCLEOTIDE SEQUENCE</scope>
    <source>
        <strain evidence="11">RS5133</strain>
    </source>
</reference>
<evidence type="ECO:0000256" key="8">
    <source>
        <dbReference type="SAM" id="SignalP"/>
    </source>
</evidence>
<gene>
    <name evidence="11" type="ORF">PFISCL1PPCAC_6932</name>
</gene>
<dbReference type="InterPro" id="IPR008753">
    <property type="entry name" value="Peptidase_M13_N"/>
</dbReference>
<feature type="signal peptide" evidence="8">
    <location>
        <begin position="1"/>
        <end position="20"/>
    </location>
</feature>
<sequence length="713" mass="81029">MVHPLLLSLLLIHFISIGFAATPAVSSSDAFKEAAELLQKSVNLTADPCEDFYNYACGNWVASQEMPADRGRISRFVLVKSKITEEMKEVLESTSELSKSRSKTMIRQIYRTCLDEESIEKDKSQDVIKTLKAVGSWPMVEGSMSQFNSSEFDLTRLISEVGIHGVSPFLDIFITIDTKNTTRRVVNIDQGGLGLSRSYYLNTKKYAKQIKAYKTYIFDKTSLITADYGATISERALTASVEEIFKLEQKLAKSMLPYESRRNHTAMHNVRKLSDMKTLFPLIDWPRYFKAQAPLDVHPYFESNPDVIVSEINFLKRLTRLLSNTEPRILVNYFMLRYSGSFSLTYDKRYDDVYNKFTKIMYGKEGKSERWKVCVAAAQGKVVFAASALYAERYFDKSAKATTLAMIDDITTAFIEILRENTWMDEATKKEALKKADNMIRLIGYADWVLDDGKLDVWYEKLVITAADTMAAIIEKSHRWSNNVSYRQLLENVDRLEFTYNSATVNAFYSSFKNGIIFPAGVLQPPFFSTSFPAALNYGGIGAVIGHEITHGFDNSGNQFDDSGNLHEWWQPKTRKEFSNRAQCIIDQYGNEAIPEIDTRLNGKMTQSENIADNGGIKSAYRAYMSYLAKHGPEPRLPRMAQITNEQLFFIGYAQTWCNKFKLEGLTNFLIADTHSPGKFRVEIVAKNQKEFAAAFNCPAGSKMNPEKRCAVW</sequence>
<evidence type="ECO:0000313" key="12">
    <source>
        <dbReference type="Proteomes" id="UP001432322"/>
    </source>
</evidence>
<keyword evidence="6" id="KW-0862">Zinc</keyword>
<evidence type="ECO:0000256" key="3">
    <source>
        <dbReference type="ARBA" id="ARBA00022670"/>
    </source>
</evidence>
<dbReference type="CDD" id="cd08662">
    <property type="entry name" value="M13"/>
    <property type="match status" value="1"/>
</dbReference>
<dbReference type="InterPro" id="IPR018497">
    <property type="entry name" value="Peptidase_M13_C"/>
</dbReference>
<feature type="chain" id="PRO_5043753132" evidence="8">
    <location>
        <begin position="21"/>
        <end position="713"/>
    </location>
</feature>
<dbReference type="Pfam" id="PF05649">
    <property type="entry name" value="Peptidase_M13_N"/>
    <property type="match status" value="1"/>
</dbReference>
<evidence type="ECO:0000256" key="1">
    <source>
        <dbReference type="ARBA" id="ARBA00001947"/>
    </source>
</evidence>
<comment type="caution">
    <text evidence="11">The sequence shown here is derived from an EMBL/GenBank/DDBJ whole genome shotgun (WGS) entry which is preliminary data.</text>
</comment>
<evidence type="ECO:0000256" key="6">
    <source>
        <dbReference type="ARBA" id="ARBA00022833"/>
    </source>
</evidence>
<dbReference type="PANTHER" id="PTHR11733">
    <property type="entry name" value="ZINC METALLOPROTEASE FAMILY M13 NEPRILYSIN-RELATED"/>
    <property type="match status" value="1"/>
</dbReference>
<dbReference type="EMBL" id="BTSY01000002">
    <property type="protein sequence ID" value="GMT15635.1"/>
    <property type="molecule type" value="Genomic_DNA"/>
</dbReference>
<evidence type="ECO:0000256" key="5">
    <source>
        <dbReference type="ARBA" id="ARBA00022801"/>
    </source>
</evidence>
<evidence type="ECO:0000256" key="4">
    <source>
        <dbReference type="ARBA" id="ARBA00022723"/>
    </source>
</evidence>
<keyword evidence="8" id="KW-0732">Signal</keyword>
<dbReference type="GO" id="GO:0016485">
    <property type="term" value="P:protein processing"/>
    <property type="evidence" value="ECO:0007669"/>
    <property type="project" value="TreeGrafter"/>
</dbReference>
<dbReference type="InterPro" id="IPR024079">
    <property type="entry name" value="MetalloPept_cat_dom_sf"/>
</dbReference>
<dbReference type="GO" id="GO:0004222">
    <property type="term" value="F:metalloendopeptidase activity"/>
    <property type="evidence" value="ECO:0007669"/>
    <property type="project" value="InterPro"/>
</dbReference>
<proteinExistence type="inferred from homology"/>
<dbReference type="PANTHER" id="PTHR11733:SF237">
    <property type="entry name" value="NEPRILYSIN-LIKE 4"/>
    <property type="match status" value="1"/>
</dbReference>
<keyword evidence="5" id="KW-0378">Hydrolase</keyword>
<protein>
    <submittedName>
        <fullName evidence="11">Uncharacterized protein</fullName>
    </submittedName>
</protein>
<evidence type="ECO:0000313" key="11">
    <source>
        <dbReference type="EMBL" id="GMT15635.1"/>
    </source>
</evidence>
<evidence type="ECO:0000259" key="9">
    <source>
        <dbReference type="Pfam" id="PF01431"/>
    </source>
</evidence>
<dbReference type="Gene3D" id="3.40.390.10">
    <property type="entry name" value="Collagenase (Catalytic Domain)"/>
    <property type="match status" value="1"/>
</dbReference>
<name>A0AAV5V7L8_9BILA</name>
<dbReference type="GO" id="GO:0046872">
    <property type="term" value="F:metal ion binding"/>
    <property type="evidence" value="ECO:0007669"/>
    <property type="project" value="UniProtKB-KW"/>
</dbReference>
<evidence type="ECO:0000259" key="10">
    <source>
        <dbReference type="Pfam" id="PF05649"/>
    </source>
</evidence>
<keyword evidence="12" id="KW-1185">Reference proteome</keyword>
<feature type="domain" description="Peptidase M13 N-terminal" evidence="10">
    <location>
        <begin position="48"/>
        <end position="445"/>
    </location>
</feature>
<dbReference type="SUPFAM" id="SSF55486">
    <property type="entry name" value="Metalloproteases ('zincins'), catalytic domain"/>
    <property type="match status" value="1"/>
</dbReference>